<feature type="transmembrane region" description="Helical" evidence="1">
    <location>
        <begin position="73"/>
        <end position="93"/>
    </location>
</feature>
<accession>A0ABV5Q527</accession>
<protein>
    <recommendedName>
        <fullName evidence="4">DUF2306 domain-containing protein</fullName>
    </recommendedName>
</protein>
<keyword evidence="3" id="KW-1185">Reference proteome</keyword>
<dbReference type="RefSeq" id="WP_379479120.1">
    <property type="nucleotide sequence ID" value="NZ_JBHMCE010000009.1"/>
</dbReference>
<organism evidence="2 3">
    <name type="scientific">Nonomuraea roseola</name>
    <dbReference type="NCBI Taxonomy" id="46179"/>
    <lineage>
        <taxon>Bacteria</taxon>
        <taxon>Bacillati</taxon>
        <taxon>Actinomycetota</taxon>
        <taxon>Actinomycetes</taxon>
        <taxon>Streptosporangiales</taxon>
        <taxon>Streptosporangiaceae</taxon>
        <taxon>Nonomuraea</taxon>
    </lineage>
</organism>
<proteinExistence type="predicted"/>
<comment type="caution">
    <text evidence="2">The sequence shown here is derived from an EMBL/GenBank/DDBJ whole genome shotgun (WGS) entry which is preliminary data.</text>
</comment>
<keyword evidence="1" id="KW-1133">Transmembrane helix</keyword>
<evidence type="ECO:0000256" key="1">
    <source>
        <dbReference type="SAM" id="Phobius"/>
    </source>
</evidence>
<evidence type="ECO:0008006" key="4">
    <source>
        <dbReference type="Google" id="ProtNLM"/>
    </source>
</evidence>
<gene>
    <name evidence="2" type="ORF">ACFFRN_28685</name>
</gene>
<sequence>MAHLLDNHVLLHLANASILTGIMLSAMTRWGFFRYWWVLTKFAITMSQLYAAVFLLSPRLTALAEGVRGSDPALLFATALMASAIAFQGWLSVAKPWKRTPWAEARLDVPPPPRSVICLVLLAPVLDWLLAEVVFGHAAPLFTTLTAIGYPIWRRVRLARRAS</sequence>
<keyword evidence="1" id="KW-0472">Membrane</keyword>
<keyword evidence="1" id="KW-0812">Transmembrane</keyword>
<feature type="transmembrane region" description="Helical" evidence="1">
    <location>
        <begin position="35"/>
        <end position="53"/>
    </location>
</feature>
<evidence type="ECO:0000313" key="3">
    <source>
        <dbReference type="Proteomes" id="UP001589646"/>
    </source>
</evidence>
<dbReference type="Proteomes" id="UP001589646">
    <property type="component" value="Unassembled WGS sequence"/>
</dbReference>
<feature type="transmembrane region" description="Helical" evidence="1">
    <location>
        <begin position="12"/>
        <end position="28"/>
    </location>
</feature>
<evidence type="ECO:0000313" key="2">
    <source>
        <dbReference type="EMBL" id="MFB9530590.1"/>
    </source>
</evidence>
<dbReference type="EMBL" id="JBHMCE010000009">
    <property type="protein sequence ID" value="MFB9530590.1"/>
    <property type="molecule type" value="Genomic_DNA"/>
</dbReference>
<reference evidence="2 3" key="1">
    <citation type="submission" date="2024-09" db="EMBL/GenBank/DDBJ databases">
        <authorList>
            <person name="Sun Q."/>
            <person name="Mori K."/>
        </authorList>
    </citation>
    <scope>NUCLEOTIDE SEQUENCE [LARGE SCALE GENOMIC DNA]</scope>
    <source>
        <strain evidence="2 3">JCM 3323</strain>
    </source>
</reference>
<name>A0ABV5Q527_9ACTN</name>